<protein>
    <submittedName>
        <fullName evidence="2">N-acetyltransferase</fullName>
    </submittedName>
</protein>
<dbReference type="PANTHER" id="PTHR43792:SF1">
    <property type="entry name" value="N-ACETYLTRANSFERASE DOMAIN-CONTAINING PROTEIN"/>
    <property type="match status" value="1"/>
</dbReference>
<dbReference type="Pfam" id="PF13302">
    <property type="entry name" value="Acetyltransf_3"/>
    <property type="match status" value="1"/>
</dbReference>
<feature type="domain" description="N-acetyltransferase" evidence="1">
    <location>
        <begin position="34"/>
        <end position="168"/>
    </location>
</feature>
<dbReference type="InterPro" id="IPR016181">
    <property type="entry name" value="Acyl_CoA_acyltransferase"/>
</dbReference>
<dbReference type="PANTHER" id="PTHR43792">
    <property type="entry name" value="GNAT FAMILY, PUTATIVE (AFU_ORTHOLOGUE AFUA_3G00765)-RELATED-RELATED"/>
    <property type="match status" value="1"/>
</dbReference>
<dbReference type="InterPro" id="IPR051531">
    <property type="entry name" value="N-acetyltransferase"/>
</dbReference>
<gene>
    <name evidence="2" type="ORF">E3O21_02375</name>
</gene>
<dbReference type="PROSITE" id="PS51186">
    <property type="entry name" value="GNAT"/>
    <property type="match status" value="1"/>
</dbReference>
<dbReference type="CDD" id="cd04301">
    <property type="entry name" value="NAT_SF"/>
    <property type="match status" value="1"/>
</dbReference>
<dbReference type="EMBL" id="SOFD01000005">
    <property type="protein sequence ID" value="TFB81667.1"/>
    <property type="molecule type" value="Genomic_DNA"/>
</dbReference>
<comment type="caution">
    <text evidence="2">The sequence shown here is derived from an EMBL/GenBank/DDBJ whole genome shotgun (WGS) entry which is preliminary data.</text>
</comment>
<accession>A0ABY2I5R8</accession>
<organism evidence="2 3">
    <name type="scientific">Cryobacterium flavum</name>
    <dbReference type="NCBI Taxonomy" id="1424659"/>
    <lineage>
        <taxon>Bacteria</taxon>
        <taxon>Bacillati</taxon>
        <taxon>Actinomycetota</taxon>
        <taxon>Actinomycetes</taxon>
        <taxon>Micrococcales</taxon>
        <taxon>Microbacteriaceae</taxon>
        <taxon>Cryobacterium</taxon>
    </lineage>
</organism>
<dbReference type="RefSeq" id="WP_092340676.1">
    <property type="nucleotide sequence ID" value="NZ_FNIB01000006.1"/>
</dbReference>
<dbReference type="Proteomes" id="UP000298252">
    <property type="component" value="Unassembled WGS sequence"/>
</dbReference>
<reference evidence="2 3" key="1">
    <citation type="submission" date="2019-03" db="EMBL/GenBank/DDBJ databases">
        <title>Genomics of glacier-inhabiting Cryobacterium strains.</title>
        <authorList>
            <person name="Liu Q."/>
            <person name="Xin Y.-H."/>
        </authorList>
    </citation>
    <scope>NUCLEOTIDE SEQUENCE [LARGE SCALE GENOMIC DNA]</scope>
    <source>
        <strain evidence="2 3">Hh8</strain>
    </source>
</reference>
<dbReference type="Gene3D" id="3.40.630.30">
    <property type="match status" value="1"/>
</dbReference>
<proteinExistence type="predicted"/>
<evidence type="ECO:0000259" key="1">
    <source>
        <dbReference type="PROSITE" id="PS51186"/>
    </source>
</evidence>
<sequence length="168" mass="18595">MDWPRSAPITTARLVLEPLSVLHAPSMVDVLAAPSLYDFTGGEAPSLEQLEDRYAAQAVGHSADGSQWWLNWVVIQRDGMQPIGFVQATVENDGSKLVADIAWVISPTWQRHGFASEAAQGMLEWLRSNGVDHFTAHIHPANHASMHVAHNQQLHVTSSKKDGENRWE</sequence>
<name>A0ABY2I5R8_9MICO</name>
<keyword evidence="3" id="KW-1185">Reference proteome</keyword>
<dbReference type="SUPFAM" id="SSF55729">
    <property type="entry name" value="Acyl-CoA N-acyltransferases (Nat)"/>
    <property type="match status" value="1"/>
</dbReference>
<evidence type="ECO:0000313" key="3">
    <source>
        <dbReference type="Proteomes" id="UP000298252"/>
    </source>
</evidence>
<evidence type="ECO:0000313" key="2">
    <source>
        <dbReference type="EMBL" id="TFB81667.1"/>
    </source>
</evidence>
<dbReference type="InterPro" id="IPR000182">
    <property type="entry name" value="GNAT_dom"/>
</dbReference>